<dbReference type="EMBL" id="CP045997">
    <property type="protein sequence ID" value="QHW00261.1"/>
    <property type="molecule type" value="Genomic_DNA"/>
</dbReference>
<protein>
    <recommendedName>
        <fullName evidence="4">Lipocalin-like domain-containing protein</fullName>
    </recommendedName>
</protein>
<evidence type="ECO:0008006" key="4">
    <source>
        <dbReference type="Google" id="ProtNLM"/>
    </source>
</evidence>
<keyword evidence="3" id="KW-1185">Reference proteome</keyword>
<feature type="chain" id="PRO_5027071272" description="Lipocalin-like domain-containing protein" evidence="1">
    <location>
        <begin position="28"/>
        <end position="158"/>
    </location>
</feature>
<sequence>MLRRTLYLSGFLLTLMLLTSCPRPDLASDQAFVLFRQNRIGSWQWVKTVTPTRTLTPQLTGHTQTLRTSRFDADTLTFYQDQQVNCRLNPDQSTNLTNVIDLRSKTMLTSYLDSTQLHRYYIKFFFEATQKATTMQTSAPLVYLNPDYDTVRIYYRKQ</sequence>
<dbReference type="KEGG" id="senf:GJR95_36880"/>
<organism evidence="2 3">
    <name type="scientific">Spirosoma endbachense</name>
    <dbReference type="NCBI Taxonomy" id="2666025"/>
    <lineage>
        <taxon>Bacteria</taxon>
        <taxon>Pseudomonadati</taxon>
        <taxon>Bacteroidota</taxon>
        <taxon>Cytophagia</taxon>
        <taxon>Cytophagales</taxon>
        <taxon>Cytophagaceae</taxon>
        <taxon>Spirosoma</taxon>
    </lineage>
</organism>
<reference evidence="2 3" key="1">
    <citation type="submission" date="2019-11" db="EMBL/GenBank/DDBJ databases">
        <title>Spirosoma endbachense sp. nov., isolated from a natural salt meadow.</title>
        <authorList>
            <person name="Rojas J."/>
            <person name="Ambika Manirajan B."/>
            <person name="Ratering S."/>
            <person name="Suarez C."/>
            <person name="Geissler-Plaum R."/>
            <person name="Schnell S."/>
        </authorList>
    </citation>
    <scope>NUCLEOTIDE SEQUENCE [LARGE SCALE GENOMIC DNA]</scope>
    <source>
        <strain evidence="2 3">I-24</strain>
    </source>
</reference>
<evidence type="ECO:0000313" key="2">
    <source>
        <dbReference type="EMBL" id="QHW00261.1"/>
    </source>
</evidence>
<evidence type="ECO:0000313" key="3">
    <source>
        <dbReference type="Proteomes" id="UP000464577"/>
    </source>
</evidence>
<dbReference type="Proteomes" id="UP000464577">
    <property type="component" value="Chromosome"/>
</dbReference>
<name>A0A6P1W8M2_9BACT</name>
<gene>
    <name evidence="2" type="ORF">GJR95_36880</name>
</gene>
<dbReference type="PROSITE" id="PS51257">
    <property type="entry name" value="PROKAR_LIPOPROTEIN"/>
    <property type="match status" value="1"/>
</dbReference>
<feature type="signal peptide" evidence="1">
    <location>
        <begin position="1"/>
        <end position="27"/>
    </location>
</feature>
<evidence type="ECO:0000256" key="1">
    <source>
        <dbReference type="SAM" id="SignalP"/>
    </source>
</evidence>
<dbReference type="RefSeq" id="WP_162390651.1">
    <property type="nucleotide sequence ID" value="NZ_CP045997.1"/>
</dbReference>
<accession>A0A6P1W8M2</accession>
<dbReference type="AlphaFoldDB" id="A0A6P1W8M2"/>
<keyword evidence="1" id="KW-0732">Signal</keyword>
<proteinExistence type="predicted"/>